<sequence length="105" mass="11316">MGVRDILCSSVSLTVAFVLCALLNLVGAPAVAQTDCAAAAEAFMRGTSDRLLSVSSRGDQCVVTYLMHRRDKRPIRVSQDLSLGRADILQAGDEKDFSQNNNVDE</sequence>
<evidence type="ECO:0000313" key="2">
    <source>
        <dbReference type="Proteomes" id="UP000298735"/>
    </source>
</evidence>
<gene>
    <name evidence="1" type="ORF">CFBP5507_19670</name>
</gene>
<dbReference type="AlphaFoldDB" id="A0A4Z1QXL6"/>
<organism evidence="1 2">
    <name type="scientific">Agrobacterium salinitolerans</name>
    <dbReference type="NCBI Taxonomy" id="1183413"/>
    <lineage>
        <taxon>Bacteria</taxon>
        <taxon>Pseudomonadati</taxon>
        <taxon>Pseudomonadota</taxon>
        <taxon>Alphaproteobacteria</taxon>
        <taxon>Hyphomicrobiales</taxon>
        <taxon>Rhizobiaceae</taxon>
        <taxon>Rhizobium/Agrobacterium group</taxon>
        <taxon>Agrobacterium</taxon>
    </lineage>
</organism>
<evidence type="ECO:0000313" key="1">
    <source>
        <dbReference type="EMBL" id="UYZ09867.1"/>
    </source>
</evidence>
<dbReference type="EMBL" id="CP109969">
    <property type="protein sequence ID" value="UYZ09867.1"/>
    <property type="molecule type" value="Genomic_DNA"/>
</dbReference>
<dbReference type="KEGG" id="asal:CFBP5507_19670"/>
<reference evidence="1" key="1">
    <citation type="submission" date="2022-10" db="EMBL/GenBank/DDBJ databases">
        <title>Complete genome sequence of Agrobacterium salinitolerans CFBP5507.</title>
        <authorList>
            <person name="Tchabashvili S."/>
            <person name="Yen H.-C."/>
            <person name="Haryono M."/>
            <person name="Lin Y.-C."/>
            <person name="Lai E.-M."/>
            <person name="Kuo C.-H."/>
        </authorList>
    </citation>
    <scope>NUCLEOTIDE SEQUENCE</scope>
    <source>
        <strain evidence="1">CFBP5507</strain>
    </source>
</reference>
<dbReference type="RefSeq" id="WP_137411305.1">
    <property type="nucleotide sequence ID" value="NZ_CP109969.1"/>
</dbReference>
<dbReference type="Proteomes" id="UP000298735">
    <property type="component" value="Chromosome Linear"/>
</dbReference>
<proteinExistence type="predicted"/>
<accession>A0A4Z1QXL6</accession>
<name>A0A4Z1QXL6_9HYPH</name>
<protein>
    <submittedName>
        <fullName evidence="1">Uncharacterized protein</fullName>
    </submittedName>
</protein>